<evidence type="ECO:0000256" key="1">
    <source>
        <dbReference type="ARBA" id="ARBA00004127"/>
    </source>
</evidence>
<evidence type="ECO:0000313" key="8">
    <source>
        <dbReference type="EMBL" id="AWD33106.1"/>
    </source>
</evidence>
<feature type="transmembrane region" description="Helical" evidence="6">
    <location>
        <begin position="149"/>
        <end position="172"/>
    </location>
</feature>
<evidence type="ECO:0000256" key="6">
    <source>
        <dbReference type="SAM" id="Phobius"/>
    </source>
</evidence>
<feature type="transmembrane region" description="Helical" evidence="6">
    <location>
        <begin position="262"/>
        <end position="281"/>
    </location>
</feature>
<proteinExistence type="predicted"/>
<keyword evidence="2 5" id="KW-0812">Transmembrane</keyword>
<feature type="transmembrane region" description="Helical" evidence="6">
    <location>
        <begin position="203"/>
        <end position="225"/>
    </location>
</feature>
<gene>
    <name evidence="8" type="ORF">Fsol_00307</name>
</gene>
<sequence>MYKDLIHSSKHRVRHFWTDFSIISSHILALTFLALSGFDIFDICHQLHTFVAQKMLITKDLIMFETARKACIVITSSAIALSLHSYFKAPLSKNAHWETPLLMIFGAFASLIIAIAQDLIIIYLCLVVFSLVTQILLSQSKDKFGLEAAIKYFIFDNCIGILFLLGIALIYISHGNVDIYSHSLQHIKIISALDLPTSTLESAGFAILLIYGCFKLGVPPLHFWIPDTLQSAKIEHSLYILGVLKVPICLMMIRILKAFPDSEYICQAMLLLGVCTTLWPAIVNLQQSNIKRVFGYSAIHQSGFILVAMAIPFGENASIIYVSTYITLIHIPIMYLLSKLDSLSNDDDKCFLTIDNVKIISPYYQLPFCILMLSVAGIPPLAGFFIKLNIFELLIQQSYYITTCMVFLSTIVAAFYPFRIISSLFFSEVKKILAGEKSSISLEDAVDKELSIYVSSTKRHKHFTIDFRFCIIALFVLMNLMYIFSDTFNVEKYLSL</sequence>
<keyword evidence="9" id="KW-1185">Reference proteome</keyword>
<feature type="transmembrane region" description="Helical" evidence="6">
    <location>
        <begin position="398"/>
        <end position="418"/>
    </location>
</feature>
<dbReference type="KEGG" id="fso:Fsol_00307"/>
<feature type="transmembrane region" description="Helical" evidence="6">
    <location>
        <begin position="120"/>
        <end position="137"/>
    </location>
</feature>
<evidence type="ECO:0000259" key="7">
    <source>
        <dbReference type="Pfam" id="PF00361"/>
    </source>
</evidence>
<evidence type="ECO:0000256" key="3">
    <source>
        <dbReference type="ARBA" id="ARBA00022989"/>
    </source>
</evidence>
<name>A0A2U8BRX6_9RICK</name>
<keyword evidence="3 6" id="KW-1133">Transmembrane helix</keyword>
<feature type="transmembrane region" description="Helical" evidence="6">
    <location>
        <begin position="465"/>
        <end position="484"/>
    </location>
</feature>
<feature type="transmembrane region" description="Helical" evidence="6">
    <location>
        <begin position="366"/>
        <end position="386"/>
    </location>
</feature>
<evidence type="ECO:0000256" key="5">
    <source>
        <dbReference type="RuleBase" id="RU000320"/>
    </source>
</evidence>
<reference evidence="8 9" key="1">
    <citation type="journal article" date="2018" name="Genome Biol. Evol.">
        <title>The Genome Sequence of "Candidatus Fokinia solitaria": Insights on Reductive Evolution in Rickettsiales.</title>
        <authorList>
            <person name="Floriano A.M."/>
            <person name="Castelli M."/>
            <person name="Krenek S."/>
            <person name="Berendonk T.U."/>
            <person name="Bazzocchi C."/>
            <person name="Petroni G."/>
            <person name="Sassera D."/>
        </authorList>
    </citation>
    <scope>NUCLEOTIDE SEQUENCE [LARGE SCALE GENOMIC DNA]</scope>
    <source>
        <strain evidence="8">Rio ETE_ALG 3VII</strain>
    </source>
</reference>
<evidence type="ECO:0000313" key="9">
    <source>
        <dbReference type="Proteomes" id="UP000244519"/>
    </source>
</evidence>
<organism evidence="8 9">
    <name type="scientific">Candidatus Fokinia solitaria</name>
    <dbReference type="NCBI Taxonomy" id="1802984"/>
    <lineage>
        <taxon>Bacteria</taxon>
        <taxon>Pseudomonadati</taxon>
        <taxon>Pseudomonadota</taxon>
        <taxon>Alphaproteobacteria</taxon>
        <taxon>Rickettsiales</taxon>
        <taxon>Candidatus Midichloriaceae</taxon>
        <taxon>Candidatus Fokinia</taxon>
    </lineage>
</organism>
<dbReference type="GO" id="GO:0012505">
    <property type="term" value="C:endomembrane system"/>
    <property type="evidence" value="ECO:0007669"/>
    <property type="project" value="UniProtKB-SubCell"/>
</dbReference>
<dbReference type="EMBL" id="CP025989">
    <property type="protein sequence ID" value="AWD33106.1"/>
    <property type="molecule type" value="Genomic_DNA"/>
</dbReference>
<comment type="subcellular location">
    <subcellularLocation>
        <location evidence="1">Endomembrane system</location>
        <topology evidence="1">Multi-pass membrane protein</topology>
    </subcellularLocation>
    <subcellularLocation>
        <location evidence="5">Membrane</location>
        <topology evidence="5">Multi-pass membrane protein</topology>
    </subcellularLocation>
</comment>
<dbReference type="AlphaFoldDB" id="A0A2U8BRX6"/>
<feature type="transmembrane region" description="Helical" evidence="6">
    <location>
        <begin position="20"/>
        <end position="41"/>
    </location>
</feature>
<dbReference type="Pfam" id="PF00361">
    <property type="entry name" value="Proton_antipo_M"/>
    <property type="match status" value="1"/>
</dbReference>
<dbReference type="Proteomes" id="UP000244519">
    <property type="component" value="Chromosome"/>
</dbReference>
<evidence type="ECO:0000256" key="2">
    <source>
        <dbReference type="ARBA" id="ARBA00022692"/>
    </source>
</evidence>
<dbReference type="GO" id="GO:0016020">
    <property type="term" value="C:membrane"/>
    <property type="evidence" value="ECO:0007669"/>
    <property type="project" value="UniProtKB-SubCell"/>
</dbReference>
<dbReference type="PANTHER" id="PTHR22773">
    <property type="entry name" value="NADH DEHYDROGENASE"/>
    <property type="match status" value="1"/>
</dbReference>
<dbReference type="InterPro" id="IPR001750">
    <property type="entry name" value="ND/Mrp_TM"/>
</dbReference>
<feature type="domain" description="NADH:quinone oxidoreductase/Mrp antiporter transmembrane" evidence="7">
    <location>
        <begin position="116"/>
        <end position="410"/>
    </location>
</feature>
<accession>A0A2U8BRX6</accession>
<feature type="transmembrane region" description="Helical" evidence="6">
    <location>
        <begin position="237"/>
        <end position="256"/>
    </location>
</feature>
<protein>
    <submittedName>
        <fullName evidence="8">NADH-quinone oxidoreductase subunit N</fullName>
    </submittedName>
</protein>
<keyword evidence="4 6" id="KW-0472">Membrane</keyword>
<evidence type="ECO:0000256" key="4">
    <source>
        <dbReference type="ARBA" id="ARBA00023136"/>
    </source>
</evidence>